<reference evidence="2 3" key="1">
    <citation type="journal article" date="2011" name="Proc. Natl. Acad. Sci. U.S.A.">
        <title>Evolutionary erosion of yeast sex chromosomes by mating-type switching accidents.</title>
        <authorList>
            <person name="Gordon J.L."/>
            <person name="Armisen D."/>
            <person name="Proux-Wera E."/>
            <person name="Oheigeartaigh S.S."/>
            <person name="Byrne K.P."/>
            <person name="Wolfe K.H."/>
        </authorList>
    </citation>
    <scope>NUCLEOTIDE SEQUENCE [LARGE SCALE GENOMIC DNA]</scope>
    <source>
        <strain evidence="3">ATCC MYA-139 / BCRC 22969 / CBS 8797 / CCRC 22969 / KCTC 17520 / NBRC 10181 / NCYC 3082</strain>
    </source>
</reference>
<evidence type="ECO:0000313" key="3">
    <source>
        <dbReference type="Proteomes" id="UP000006310"/>
    </source>
</evidence>
<dbReference type="AlphaFoldDB" id="J7RT53"/>
<keyword evidence="3" id="KW-1185">Reference proteome</keyword>
<dbReference type="Proteomes" id="UP000006310">
    <property type="component" value="Chromosome 1"/>
</dbReference>
<dbReference type="OrthoDB" id="4070021at2759"/>
<evidence type="ECO:0000256" key="1">
    <source>
        <dbReference type="SAM" id="MobiDB-lite"/>
    </source>
</evidence>
<dbReference type="EMBL" id="HE978314">
    <property type="protein sequence ID" value="CCK67887.1"/>
    <property type="molecule type" value="Genomic_DNA"/>
</dbReference>
<dbReference type="KEGG" id="kng:KNAG_0A01980"/>
<dbReference type="RefSeq" id="XP_022462133.1">
    <property type="nucleotide sequence ID" value="XM_022611504.1"/>
</dbReference>
<feature type="compositionally biased region" description="Acidic residues" evidence="1">
    <location>
        <begin position="150"/>
        <end position="161"/>
    </location>
</feature>
<proteinExistence type="predicted"/>
<reference evidence="3" key="2">
    <citation type="submission" date="2012-08" db="EMBL/GenBank/DDBJ databases">
        <title>Genome sequence of Kazachstania naganishii.</title>
        <authorList>
            <person name="Gordon J.L."/>
            <person name="Armisen D."/>
            <person name="Proux-Wera E."/>
            <person name="OhEigeartaigh S.S."/>
            <person name="Byrne K.P."/>
            <person name="Wolfe K.H."/>
        </authorList>
    </citation>
    <scope>NUCLEOTIDE SEQUENCE [LARGE SCALE GENOMIC DNA]</scope>
    <source>
        <strain evidence="3">ATCC MYA-139 / BCRC 22969 / CBS 8797 / CCRC 22969 / KCTC 17520 / NBRC 10181 / NCYC 3082</strain>
    </source>
</reference>
<protein>
    <submittedName>
        <fullName evidence="2">Uncharacterized protein</fullName>
    </submittedName>
</protein>
<sequence length="161" mass="18452">MRTFKVKRVHSPDVGGTLESSRYKRQRLIQDFERLSINAGPSPSEPTAQETTKLVCRETAVPEDVAAKLARGEGVAPTVDSQIHSTVLEWIRREALQVVKWVDWDRWLYVHWLEWWTSKFSVDADGDVDVDFNAVTEVFPNGTDYQENPQVDDMDIDMDSP</sequence>
<feature type="region of interest" description="Disordered" evidence="1">
    <location>
        <begin position="141"/>
        <end position="161"/>
    </location>
</feature>
<evidence type="ECO:0000313" key="2">
    <source>
        <dbReference type="EMBL" id="CCK67887.1"/>
    </source>
</evidence>
<accession>J7RT53</accession>
<dbReference type="GeneID" id="34523522"/>
<dbReference type="HOGENOM" id="CLU_138673_0_0_1"/>
<gene>
    <name evidence="2" type="primary">KNAG0A01980</name>
    <name evidence="2" type="ordered locus">KNAG_0A01980</name>
</gene>
<dbReference type="eggNOG" id="ENOG502SEX1">
    <property type="taxonomic scope" value="Eukaryota"/>
</dbReference>
<name>J7RT53_HUIN7</name>
<organism evidence="2 3">
    <name type="scientific">Huiozyma naganishii (strain ATCC MYA-139 / BCRC 22969 / CBS 8797 / KCTC 17520 / NBRC 10181 / NCYC 3082 / Yp74L-3)</name>
    <name type="common">Yeast</name>
    <name type="synonym">Kazachstania naganishii</name>
    <dbReference type="NCBI Taxonomy" id="1071383"/>
    <lineage>
        <taxon>Eukaryota</taxon>
        <taxon>Fungi</taxon>
        <taxon>Dikarya</taxon>
        <taxon>Ascomycota</taxon>
        <taxon>Saccharomycotina</taxon>
        <taxon>Saccharomycetes</taxon>
        <taxon>Saccharomycetales</taxon>
        <taxon>Saccharomycetaceae</taxon>
        <taxon>Huiozyma</taxon>
    </lineage>
</organism>
<dbReference type="OMA" id="IRTRWIV"/>